<dbReference type="GeneTree" id="ENSGT00910000148656"/>
<dbReference type="Ensembl" id="ENSBMST00010018623.1">
    <property type="protein sequence ID" value="ENSBMSP00010016854.1"/>
    <property type="gene ID" value="ENSBMSG00010012243.1"/>
</dbReference>
<feature type="domain" description="DUF7575" evidence="1">
    <location>
        <begin position="7"/>
        <end position="32"/>
    </location>
</feature>
<protein>
    <recommendedName>
        <fullName evidence="1">DUF7575 domain-containing protein</fullName>
    </recommendedName>
</protein>
<evidence type="ECO:0000313" key="2">
    <source>
        <dbReference type="Ensembl" id="ENSBMSP00010016854.1"/>
    </source>
</evidence>
<sequence length="79" mass="8559">LVSFTHVISCPDCGKGVEATFKFCPYCGKPLPTEEHEGSQTFVKPSMSSSQALQQISSALPLKHLLCSVCLIFVILVCK</sequence>
<reference evidence="2" key="1">
    <citation type="submission" date="2023-09" db="UniProtKB">
        <authorList>
            <consortium name="Ensembl"/>
        </authorList>
    </citation>
    <scope>IDENTIFICATION</scope>
</reference>
<dbReference type="InterPro" id="IPR055997">
    <property type="entry name" value="DUF7575"/>
</dbReference>
<accession>A0A8C0I0V3</accession>
<dbReference type="AlphaFoldDB" id="A0A8C0I0V3"/>
<proteinExistence type="predicted"/>
<evidence type="ECO:0000259" key="1">
    <source>
        <dbReference type="Pfam" id="PF24460"/>
    </source>
</evidence>
<organism evidence="2">
    <name type="scientific">Balaenoptera musculus</name>
    <name type="common">Blue whale</name>
    <dbReference type="NCBI Taxonomy" id="9771"/>
    <lineage>
        <taxon>Eukaryota</taxon>
        <taxon>Metazoa</taxon>
        <taxon>Chordata</taxon>
        <taxon>Craniata</taxon>
        <taxon>Vertebrata</taxon>
        <taxon>Euteleostomi</taxon>
        <taxon>Mammalia</taxon>
        <taxon>Eutheria</taxon>
        <taxon>Laurasiatheria</taxon>
        <taxon>Artiodactyla</taxon>
        <taxon>Whippomorpha</taxon>
        <taxon>Cetacea</taxon>
        <taxon>Mysticeti</taxon>
        <taxon>Balaenopteridae</taxon>
        <taxon>Balaenoptera</taxon>
    </lineage>
</organism>
<name>A0A8C0I0V3_BALMU</name>
<dbReference type="Pfam" id="PF24460">
    <property type="entry name" value="DUF7575"/>
    <property type="match status" value="1"/>
</dbReference>